<evidence type="ECO:0000313" key="8">
    <source>
        <dbReference type="Proteomes" id="UP001583280"/>
    </source>
</evidence>
<dbReference type="Gene3D" id="3.40.830.10">
    <property type="entry name" value="LigB-like"/>
    <property type="match status" value="1"/>
</dbReference>
<dbReference type="Pfam" id="PF02900">
    <property type="entry name" value="LigB"/>
    <property type="match status" value="1"/>
</dbReference>
<name>A0ABR3ZAI1_9PEZI</name>
<dbReference type="PANTHER" id="PTHR30096">
    <property type="entry name" value="4,5-DOPA DIOXYGENASE EXTRADIOL-LIKE PROTEIN"/>
    <property type="match status" value="1"/>
</dbReference>
<sequence>MPLRSAPVNTSTPTYIATFFKRALVGLLAAQGCRIALRYYSLTPTAITPIQAPRTTMPKAAVICLTHGGGPLPLIDDPAHETIIYSLKNRVPKVLGLGTPSQPRAVVLVTAHWQTNTPTISSAKKHKLLYDYYGFPKETYNYKFDAEGDPEIAREIARAITAEGLIPVLDTDRGWDHGVFVPMLLTTPKADVPIVQISVLQSEDPAAHFRIGAALGKLRDQNIAIVGSGFASFHSLRLMMEMMHDPNSKKSGSIRSMNVEWSKVLNEAVATVPRSDRLAKLGRWREFPNSNVMHPPHGGDHFMPLLVCAAAAGDESVGKYSDSFLDLDIDTFYWGADRVE</sequence>
<dbReference type="Proteomes" id="UP001583280">
    <property type="component" value="Unassembled WGS sequence"/>
</dbReference>
<evidence type="ECO:0000256" key="1">
    <source>
        <dbReference type="ARBA" id="ARBA00001947"/>
    </source>
</evidence>
<keyword evidence="3" id="KW-0479">Metal-binding</keyword>
<keyword evidence="8" id="KW-1185">Reference proteome</keyword>
<dbReference type="InterPro" id="IPR014436">
    <property type="entry name" value="Extradiol_dOase_DODA"/>
</dbReference>
<reference evidence="7 8" key="1">
    <citation type="journal article" date="2024" name="IMA Fungus">
        <title>IMA Genome - F19 : A genome assembly and annotation guide to empower mycologists, including annotated draft genome sequences of Ceratocystis pirilliformis, Diaporthe australafricana, Fusarium ophioides, Paecilomyces lecythidis, and Sporothrix stenoceras.</title>
        <authorList>
            <person name="Aylward J."/>
            <person name="Wilson A.M."/>
            <person name="Visagie C.M."/>
            <person name="Spraker J."/>
            <person name="Barnes I."/>
            <person name="Buitendag C."/>
            <person name="Ceriani C."/>
            <person name="Del Mar Angel L."/>
            <person name="du Plessis D."/>
            <person name="Fuchs T."/>
            <person name="Gasser K."/>
            <person name="Kramer D."/>
            <person name="Li W."/>
            <person name="Munsamy K."/>
            <person name="Piso A."/>
            <person name="Price J.L."/>
            <person name="Sonnekus B."/>
            <person name="Thomas C."/>
            <person name="van der Nest A."/>
            <person name="van Dijk A."/>
            <person name="van Heerden A."/>
            <person name="van Vuuren N."/>
            <person name="Yilmaz N."/>
            <person name="Duong T.A."/>
            <person name="van der Merwe N.A."/>
            <person name="Wingfield M.J."/>
            <person name="Wingfield B.D."/>
        </authorList>
    </citation>
    <scope>NUCLEOTIDE SEQUENCE [LARGE SCALE GENOMIC DNA]</scope>
    <source>
        <strain evidence="7 8">CMW 12675</strain>
    </source>
</reference>
<evidence type="ECO:0000256" key="2">
    <source>
        <dbReference type="ARBA" id="ARBA00007581"/>
    </source>
</evidence>
<evidence type="ECO:0000313" key="7">
    <source>
        <dbReference type="EMBL" id="KAL1897257.1"/>
    </source>
</evidence>
<organism evidence="7 8">
    <name type="scientific">Ceratocystis pirilliformis</name>
    <dbReference type="NCBI Taxonomy" id="259994"/>
    <lineage>
        <taxon>Eukaryota</taxon>
        <taxon>Fungi</taxon>
        <taxon>Dikarya</taxon>
        <taxon>Ascomycota</taxon>
        <taxon>Pezizomycotina</taxon>
        <taxon>Sordariomycetes</taxon>
        <taxon>Hypocreomycetidae</taxon>
        <taxon>Microascales</taxon>
        <taxon>Ceratocystidaceae</taxon>
        <taxon>Ceratocystis</taxon>
    </lineage>
</organism>
<comment type="cofactor">
    <cofactor evidence="1">
        <name>Zn(2+)</name>
        <dbReference type="ChEBI" id="CHEBI:29105"/>
    </cofactor>
</comment>
<dbReference type="SUPFAM" id="SSF53213">
    <property type="entry name" value="LigB-like"/>
    <property type="match status" value="1"/>
</dbReference>
<protein>
    <recommendedName>
        <fullName evidence="6">Extradiol ring-cleavage dioxygenase class III enzyme subunit B domain-containing protein</fullName>
    </recommendedName>
</protein>
<accession>A0ABR3ZAI1</accession>
<keyword evidence="5" id="KW-0560">Oxidoreductase</keyword>
<proteinExistence type="inferred from homology"/>
<feature type="domain" description="Extradiol ring-cleavage dioxygenase class III enzyme subunit B" evidence="6">
    <location>
        <begin position="63"/>
        <end position="315"/>
    </location>
</feature>
<dbReference type="PANTHER" id="PTHR30096:SF0">
    <property type="entry name" value="4,5-DOPA DIOXYGENASE EXTRADIOL-LIKE PROTEIN"/>
    <property type="match status" value="1"/>
</dbReference>
<dbReference type="InterPro" id="IPR004183">
    <property type="entry name" value="Xdiol_dOase_suB"/>
</dbReference>
<dbReference type="PROSITE" id="PS51257">
    <property type="entry name" value="PROKAR_LIPOPROTEIN"/>
    <property type="match status" value="1"/>
</dbReference>
<evidence type="ECO:0000256" key="4">
    <source>
        <dbReference type="ARBA" id="ARBA00022833"/>
    </source>
</evidence>
<evidence type="ECO:0000256" key="3">
    <source>
        <dbReference type="ARBA" id="ARBA00022723"/>
    </source>
</evidence>
<gene>
    <name evidence="7" type="ORF">Cpir12675_002440</name>
</gene>
<evidence type="ECO:0000259" key="6">
    <source>
        <dbReference type="Pfam" id="PF02900"/>
    </source>
</evidence>
<dbReference type="EMBL" id="JAWDJO010000047">
    <property type="protein sequence ID" value="KAL1897257.1"/>
    <property type="molecule type" value="Genomic_DNA"/>
</dbReference>
<evidence type="ECO:0000256" key="5">
    <source>
        <dbReference type="ARBA" id="ARBA00023002"/>
    </source>
</evidence>
<keyword evidence="4" id="KW-0862">Zinc</keyword>
<dbReference type="CDD" id="cd07363">
    <property type="entry name" value="45_DOPA_Dioxygenase"/>
    <property type="match status" value="1"/>
</dbReference>
<comment type="similarity">
    <text evidence="2">Belongs to the DODA-type extradiol aromatic ring-opening dioxygenase family.</text>
</comment>
<comment type="caution">
    <text evidence="7">The sequence shown here is derived from an EMBL/GenBank/DDBJ whole genome shotgun (WGS) entry which is preliminary data.</text>
</comment>